<evidence type="ECO:0000313" key="6">
    <source>
        <dbReference type="Proteomes" id="UP001501594"/>
    </source>
</evidence>
<dbReference type="Gene3D" id="1.10.260.40">
    <property type="entry name" value="lambda repressor-like DNA-binding domains"/>
    <property type="match status" value="1"/>
</dbReference>
<dbReference type="SUPFAM" id="SSF53822">
    <property type="entry name" value="Periplasmic binding protein-like I"/>
    <property type="match status" value="1"/>
</dbReference>
<evidence type="ECO:0000259" key="4">
    <source>
        <dbReference type="PROSITE" id="PS50932"/>
    </source>
</evidence>
<proteinExistence type="predicted"/>
<evidence type="ECO:0000256" key="2">
    <source>
        <dbReference type="ARBA" id="ARBA00023125"/>
    </source>
</evidence>
<organism evidence="5 6">
    <name type="scientific">Frondihabitans peucedani</name>
    <dbReference type="NCBI Taxonomy" id="598626"/>
    <lineage>
        <taxon>Bacteria</taxon>
        <taxon>Bacillati</taxon>
        <taxon>Actinomycetota</taxon>
        <taxon>Actinomycetes</taxon>
        <taxon>Micrococcales</taxon>
        <taxon>Microbacteriaceae</taxon>
        <taxon>Frondihabitans</taxon>
    </lineage>
</organism>
<feature type="domain" description="HTH lacI-type" evidence="4">
    <location>
        <begin position="11"/>
        <end position="65"/>
    </location>
</feature>
<keyword evidence="1" id="KW-0805">Transcription regulation</keyword>
<evidence type="ECO:0000313" key="5">
    <source>
        <dbReference type="EMBL" id="GAA4264807.1"/>
    </source>
</evidence>
<dbReference type="PROSITE" id="PS50932">
    <property type="entry name" value="HTH_LACI_2"/>
    <property type="match status" value="1"/>
</dbReference>
<gene>
    <name evidence="5" type="ORF">GCM10022256_04190</name>
</gene>
<dbReference type="Gene3D" id="3.40.50.2300">
    <property type="match status" value="2"/>
</dbReference>
<accession>A0ABP8DXZ6</accession>
<evidence type="ECO:0000256" key="3">
    <source>
        <dbReference type="ARBA" id="ARBA00023163"/>
    </source>
</evidence>
<dbReference type="Proteomes" id="UP001501594">
    <property type="component" value="Unassembled WGS sequence"/>
</dbReference>
<keyword evidence="3" id="KW-0804">Transcription</keyword>
<dbReference type="PANTHER" id="PTHR30146">
    <property type="entry name" value="LACI-RELATED TRANSCRIPTIONAL REPRESSOR"/>
    <property type="match status" value="1"/>
</dbReference>
<dbReference type="PANTHER" id="PTHR30146:SF109">
    <property type="entry name" value="HTH-TYPE TRANSCRIPTIONAL REGULATOR GALS"/>
    <property type="match status" value="1"/>
</dbReference>
<dbReference type="SUPFAM" id="SSF47413">
    <property type="entry name" value="lambda repressor-like DNA-binding domains"/>
    <property type="match status" value="1"/>
</dbReference>
<dbReference type="CDD" id="cd06267">
    <property type="entry name" value="PBP1_LacI_sugar_binding-like"/>
    <property type="match status" value="1"/>
</dbReference>
<dbReference type="InterPro" id="IPR010982">
    <property type="entry name" value="Lambda_DNA-bd_dom_sf"/>
</dbReference>
<dbReference type="EMBL" id="BAABAU010000001">
    <property type="protein sequence ID" value="GAA4264807.1"/>
    <property type="molecule type" value="Genomic_DNA"/>
</dbReference>
<dbReference type="Pfam" id="PF13377">
    <property type="entry name" value="Peripla_BP_3"/>
    <property type="match status" value="1"/>
</dbReference>
<comment type="caution">
    <text evidence="5">The sequence shown here is derived from an EMBL/GenBank/DDBJ whole genome shotgun (WGS) entry which is preliminary data.</text>
</comment>
<reference evidence="6" key="1">
    <citation type="journal article" date="2019" name="Int. J. Syst. Evol. Microbiol.">
        <title>The Global Catalogue of Microorganisms (GCM) 10K type strain sequencing project: providing services to taxonomists for standard genome sequencing and annotation.</title>
        <authorList>
            <consortium name="The Broad Institute Genomics Platform"/>
            <consortium name="The Broad Institute Genome Sequencing Center for Infectious Disease"/>
            <person name="Wu L."/>
            <person name="Ma J."/>
        </authorList>
    </citation>
    <scope>NUCLEOTIDE SEQUENCE [LARGE SCALE GENOMIC DNA]</scope>
    <source>
        <strain evidence="6">JCM 17442</strain>
    </source>
</reference>
<dbReference type="CDD" id="cd01392">
    <property type="entry name" value="HTH_LacI"/>
    <property type="match status" value="1"/>
</dbReference>
<sequence>MNAEPERHKRATVIDVARAAGVSRQTVTRAMNDMDGISAATRQRVLDVAKELRYRPSRFGRGLVVGHRPALGLVTEGLTNPYFPELADGVVEAATAAGWNVLVTDGSHDGGDPRRFLREVADQVDAVIGYFRIGPDAFDDVFGDLPVVVLEGTAEDGHRGVVEIDFAPGLDAGIEHLLETGRRRIVMIDSRSAAAPSRRTAAFRAAMERHGLDPLVVFEGDSGGDAAGAVARALREAPDVDAFMTFNDLHAFAVLKAVQHAGLEVPDRCAVLGIDGLAMGVVSSPELSSLDLDIAAVGRIAVELAIGMQTGALPSSGPEVHRVVRHTLLLRESA</sequence>
<keyword evidence="2 5" id="KW-0238">DNA-binding</keyword>
<name>A0ABP8DXZ6_9MICO</name>
<dbReference type="PROSITE" id="PS00356">
    <property type="entry name" value="HTH_LACI_1"/>
    <property type="match status" value="1"/>
</dbReference>
<dbReference type="Pfam" id="PF00356">
    <property type="entry name" value="LacI"/>
    <property type="match status" value="1"/>
</dbReference>
<dbReference type="RefSeq" id="WP_344793384.1">
    <property type="nucleotide sequence ID" value="NZ_BAABAU010000001.1"/>
</dbReference>
<dbReference type="InterPro" id="IPR000843">
    <property type="entry name" value="HTH_LacI"/>
</dbReference>
<keyword evidence="6" id="KW-1185">Reference proteome</keyword>
<dbReference type="GO" id="GO:0003677">
    <property type="term" value="F:DNA binding"/>
    <property type="evidence" value="ECO:0007669"/>
    <property type="project" value="UniProtKB-KW"/>
</dbReference>
<dbReference type="InterPro" id="IPR028082">
    <property type="entry name" value="Peripla_BP_I"/>
</dbReference>
<evidence type="ECO:0000256" key="1">
    <source>
        <dbReference type="ARBA" id="ARBA00023015"/>
    </source>
</evidence>
<dbReference type="SMART" id="SM00354">
    <property type="entry name" value="HTH_LACI"/>
    <property type="match status" value="1"/>
</dbReference>
<dbReference type="InterPro" id="IPR046335">
    <property type="entry name" value="LacI/GalR-like_sensor"/>
</dbReference>
<protein>
    <submittedName>
        <fullName evidence="5">LacI family DNA-binding transcriptional regulator</fullName>
    </submittedName>
</protein>